<dbReference type="Gene3D" id="1.10.560.10">
    <property type="entry name" value="GroEL-like equatorial domain"/>
    <property type="match status" value="1"/>
</dbReference>
<evidence type="ECO:0000313" key="11">
    <source>
        <dbReference type="Proteomes" id="UP000680067"/>
    </source>
</evidence>
<comment type="function">
    <text evidence="6 8">Together with its co-chaperonin GroES, plays an essential role in assisting protein folding. The GroEL-GroES system forms a nano-cage that allows encapsulation of the non-native substrate proteins and provides a physical environment optimized to promote and accelerate protein folding.</text>
</comment>
<dbReference type="RefSeq" id="WP_212688513.1">
    <property type="nucleotide sequence ID" value="NZ_JAGSPN010000010.1"/>
</dbReference>
<evidence type="ECO:0000256" key="4">
    <source>
        <dbReference type="ARBA" id="ARBA00023186"/>
    </source>
</evidence>
<dbReference type="InterPro" id="IPR027410">
    <property type="entry name" value="TCP-1-like_intermed_sf"/>
</dbReference>
<protein>
    <recommendedName>
        <fullName evidence="6">Chaperonin GroEL</fullName>
        <ecNumber evidence="6">5.6.1.7</ecNumber>
    </recommendedName>
    <alternativeName>
        <fullName evidence="6">60 kDa chaperonin</fullName>
    </alternativeName>
    <alternativeName>
        <fullName evidence="6">Chaperonin-60</fullName>
        <shortName evidence="6">Cpn60</shortName>
    </alternativeName>
</protein>
<dbReference type="SUPFAM" id="SSF52029">
    <property type="entry name" value="GroEL apical domain-like"/>
    <property type="match status" value="1"/>
</dbReference>
<keyword evidence="5 6" id="KW-0413">Isomerase</keyword>
<name>A0A941DLY7_9BURK</name>
<keyword evidence="3 6" id="KW-0067">ATP-binding</keyword>
<dbReference type="InterPro" id="IPR018370">
    <property type="entry name" value="Chaperonin_Cpn60_CS"/>
</dbReference>
<sequence length="544" mass="56733">MAAKQVVFGDDARAKVVNGVNVLANAVKVTLGPKGRNVVLERSFGAPTVTKDGVSVAKEIELKDKLENMGAQLVKEVASKTSDNAGDGTTTATVLAQAIVREGFKYVAAGFNPTDLKRGIDKAVAALVAEVKTMSKPTTTSKEIAQVGSISANSDVAVGEIIANAMEKVGKEGVITVEDGKSLENELDIVEGMQFDRGYLSPYFINNPEKQSAILESPFILLFDKKISNIRDLLPVLEQVAKAGRPLLIIAEDVEGEALATLVVNNLRGILKVSAVKAPGFGDRRKAMLEDIAILTGGNVIAEEVGLTLEKATLQDLGQAKRVEIGKENTTIIDGAGAAANIEARVKQIRAQIEQATSDYDREKLQERVAKLAGGVAVIKVGAATEVEMKEKKARVEDALHATRAAVEEGVVPGGGVALLRARAAVGAIKGDNPDQEAGIKLVLKAIEAPLREIVANAGGEPSVVVNAIVNGSGNFGFNAANDTYGDMIEMGILDPAKVTRSALQNAASVAGLILTTDALVAEIAEDKPAAPDMGGMGGMGGMM</sequence>
<dbReference type="InterPro" id="IPR027413">
    <property type="entry name" value="GROEL-like_equatorial_sf"/>
</dbReference>
<organism evidence="10 11">
    <name type="scientific">Undibacterium luofuense</name>
    <dbReference type="NCBI Taxonomy" id="2828733"/>
    <lineage>
        <taxon>Bacteria</taxon>
        <taxon>Pseudomonadati</taxon>
        <taxon>Pseudomonadota</taxon>
        <taxon>Betaproteobacteria</taxon>
        <taxon>Burkholderiales</taxon>
        <taxon>Oxalobacteraceae</taxon>
        <taxon>Undibacterium</taxon>
    </lineage>
</organism>
<dbReference type="AlphaFoldDB" id="A0A941DLY7"/>
<dbReference type="SUPFAM" id="SSF48592">
    <property type="entry name" value="GroEL equatorial domain-like"/>
    <property type="match status" value="1"/>
</dbReference>
<feature type="binding site" evidence="6">
    <location>
        <position position="495"/>
    </location>
    <ligand>
        <name>ATP</name>
        <dbReference type="ChEBI" id="CHEBI:30616"/>
    </ligand>
</feature>
<dbReference type="NCBIfam" id="NF009487">
    <property type="entry name" value="PRK12849.1"/>
    <property type="match status" value="1"/>
</dbReference>
<dbReference type="GO" id="GO:0140662">
    <property type="term" value="F:ATP-dependent protein folding chaperone"/>
    <property type="evidence" value="ECO:0007669"/>
    <property type="project" value="InterPro"/>
</dbReference>
<evidence type="ECO:0000313" key="10">
    <source>
        <dbReference type="EMBL" id="MBR7783228.1"/>
    </source>
</evidence>
<keyword evidence="6" id="KW-0963">Cytoplasm</keyword>
<evidence type="ECO:0000256" key="6">
    <source>
        <dbReference type="HAMAP-Rule" id="MF_00600"/>
    </source>
</evidence>
<comment type="caution">
    <text evidence="10">The sequence shown here is derived from an EMBL/GenBank/DDBJ whole genome shotgun (WGS) entry which is preliminary data.</text>
</comment>
<evidence type="ECO:0000256" key="1">
    <source>
        <dbReference type="ARBA" id="ARBA00006607"/>
    </source>
</evidence>
<dbReference type="GO" id="GO:0005737">
    <property type="term" value="C:cytoplasm"/>
    <property type="evidence" value="ECO:0007669"/>
    <property type="project" value="UniProtKB-SubCell"/>
</dbReference>
<dbReference type="EMBL" id="JAGSPN010000010">
    <property type="protein sequence ID" value="MBR7783228.1"/>
    <property type="molecule type" value="Genomic_DNA"/>
</dbReference>
<dbReference type="FunFam" id="3.50.7.10:FF:000001">
    <property type="entry name" value="60 kDa chaperonin"/>
    <property type="match status" value="1"/>
</dbReference>
<dbReference type="NCBIfam" id="NF009488">
    <property type="entry name" value="PRK12850.1"/>
    <property type="match status" value="1"/>
</dbReference>
<dbReference type="GO" id="GO:0016853">
    <property type="term" value="F:isomerase activity"/>
    <property type="evidence" value="ECO:0007669"/>
    <property type="project" value="UniProtKB-KW"/>
</dbReference>
<dbReference type="InterPro" id="IPR027409">
    <property type="entry name" value="GroEL-like_apical_dom_sf"/>
</dbReference>
<dbReference type="Pfam" id="PF00118">
    <property type="entry name" value="Cpn60_TCP1"/>
    <property type="match status" value="1"/>
</dbReference>
<dbReference type="PRINTS" id="PR00298">
    <property type="entry name" value="CHAPERONIN60"/>
</dbReference>
<feature type="binding site" evidence="6">
    <location>
        <begin position="30"/>
        <end position="33"/>
    </location>
    <ligand>
        <name>ATP</name>
        <dbReference type="ChEBI" id="CHEBI:30616"/>
    </ligand>
</feature>
<evidence type="ECO:0000256" key="5">
    <source>
        <dbReference type="ARBA" id="ARBA00023235"/>
    </source>
</evidence>
<evidence type="ECO:0000256" key="9">
    <source>
        <dbReference type="SAM" id="Coils"/>
    </source>
</evidence>
<feature type="binding site" evidence="6">
    <location>
        <begin position="87"/>
        <end position="91"/>
    </location>
    <ligand>
        <name>ATP</name>
        <dbReference type="ChEBI" id="CHEBI:30616"/>
    </ligand>
</feature>
<comment type="subcellular location">
    <subcellularLocation>
        <location evidence="6">Cytoplasm</location>
    </subcellularLocation>
</comment>
<reference evidence="10" key="1">
    <citation type="submission" date="2021-04" db="EMBL/GenBank/DDBJ databases">
        <title>novel species isolated from subtropical streams in China.</title>
        <authorList>
            <person name="Lu H."/>
        </authorList>
    </citation>
    <scope>NUCLEOTIDE SEQUENCE</scope>
    <source>
        <strain evidence="10">LFS511W</strain>
    </source>
</reference>
<dbReference type="GO" id="GO:0051082">
    <property type="term" value="F:unfolded protein binding"/>
    <property type="evidence" value="ECO:0007669"/>
    <property type="project" value="UniProtKB-UniRule"/>
</dbReference>
<dbReference type="NCBIfam" id="TIGR02348">
    <property type="entry name" value="GroEL"/>
    <property type="match status" value="1"/>
</dbReference>
<gene>
    <name evidence="6 10" type="primary">groL</name>
    <name evidence="6" type="synonym">groEL</name>
    <name evidence="10" type="ORF">KDM89_13830</name>
</gene>
<feature type="binding site" evidence="6">
    <location>
        <position position="51"/>
    </location>
    <ligand>
        <name>ATP</name>
        <dbReference type="ChEBI" id="CHEBI:30616"/>
    </ligand>
</feature>
<feature type="binding site" evidence="6">
    <location>
        <begin position="479"/>
        <end position="481"/>
    </location>
    <ligand>
        <name>ATP</name>
        <dbReference type="ChEBI" id="CHEBI:30616"/>
    </ligand>
</feature>
<accession>A0A941DLY7</accession>
<feature type="binding site" evidence="6">
    <location>
        <position position="415"/>
    </location>
    <ligand>
        <name>ATP</name>
        <dbReference type="ChEBI" id="CHEBI:30616"/>
    </ligand>
</feature>
<keyword evidence="11" id="KW-1185">Reference proteome</keyword>
<dbReference type="CDD" id="cd03344">
    <property type="entry name" value="GroEL"/>
    <property type="match status" value="1"/>
</dbReference>
<keyword evidence="4 6" id="KW-0143">Chaperone</keyword>
<keyword evidence="9" id="KW-0175">Coiled coil</keyword>
<dbReference type="SUPFAM" id="SSF54849">
    <property type="entry name" value="GroEL-intermediate domain like"/>
    <property type="match status" value="1"/>
</dbReference>
<dbReference type="Gene3D" id="3.50.7.10">
    <property type="entry name" value="GroEL"/>
    <property type="match status" value="1"/>
</dbReference>
<evidence type="ECO:0000256" key="7">
    <source>
        <dbReference type="RuleBase" id="RU000418"/>
    </source>
</evidence>
<evidence type="ECO:0000256" key="8">
    <source>
        <dbReference type="RuleBase" id="RU000419"/>
    </source>
</evidence>
<dbReference type="NCBIfam" id="NF009489">
    <property type="entry name" value="PRK12851.1"/>
    <property type="match status" value="1"/>
</dbReference>
<dbReference type="HAMAP" id="MF_00600">
    <property type="entry name" value="CH60"/>
    <property type="match status" value="1"/>
</dbReference>
<evidence type="ECO:0000256" key="2">
    <source>
        <dbReference type="ARBA" id="ARBA00022741"/>
    </source>
</evidence>
<comment type="similarity">
    <text evidence="1 6 7">Belongs to the chaperonin (HSP60) family.</text>
</comment>
<comment type="subunit">
    <text evidence="6 8">Forms a cylinder of 14 subunits composed of two heptameric rings stacked back-to-back. Interacts with the co-chaperonin GroES.</text>
</comment>
<dbReference type="GO" id="GO:0005524">
    <property type="term" value="F:ATP binding"/>
    <property type="evidence" value="ECO:0007669"/>
    <property type="project" value="UniProtKB-UniRule"/>
</dbReference>
<dbReference type="GO" id="GO:0042026">
    <property type="term" value="P:protein refolding"/>
    <property type="evidence" value="ECO:0007669"/>
    <property type="project" value="UniProtKB-UniRule"/>
</dbReference>
<keyword evidence="2 6" id="KW-0547">Nucleotide-binding</keyword>
<dbReference type="Gene3D" id="3.30.260.10">
    <property type="entry name" value="TCP-1-like chaperonin intermediate domain"/>
    <property type="match status" value="1"/>
</dbReference>
<dbReference type="InterPro" id="IPR002423">
    <property type="entry name" value="Cpn60/GroEL/TCP-1"/>
</dbReference>
<dbReference type="Proteomes" id="UP000680067">
    <property type="component" value="Unassembled WGS sequence"/>
</dbReference>
<feature type="coiled-coil region" evidence="9">
    <location>
        <begin position="339"/>
        <end position="366"/>
    </location>
</feature>
<dbReference type="PROSITE" id="PS00296">
    <property type="entry name" value="CHAPERONINS_CPN60"/>
    <property type="match status" value="1"/>
</dbReference>
<dbReference type="NCBIfam" id="NF000592">
    <property type="entry name" value="PRK00013.1"/>
    <property type="match status" value="1"/>
</dbReference>
<dbReference type="InterPro" id="IPR001844">
    <property type="entry name" value="Cpn60/GroEL"/>
</dbReference>
<dbReference type="PANTHER" id="PTHR45633">
    <property type="entry name" value="60 KDA HEAT SHOCK PROTEIN, MITOCHONDRIAL"/>
    <property type="match status" value="1"/>
</dbReference>
<evidence type="ECO:0000256" key="3">
    <source>
        <dbReference type="ARBA" id="ARBA00022840"/>
    </source>
</evidence>
<dbReference type="EC" id="5.6.1.7" evidence="6"/>
<proteinExistence type="inferred from homology"/>